<name>A0A6J7KVW3_9ZZZZ</name>
<evidence type="ECO:0000259" key="1">
    <source>
        <dbReference type="Pfam" id="PF00905"/>
    </source>
</evidence>
<evidence type="ECO:0000259" key="2">
    <source>
        <dbReference type="Pfam" id="PF21922"/>
    </source>
</evidence>
<dbReference type="AlphaFoldDB" id="A0A6J7KVW3"/>
<proteinExistence type="predicted"/>
<dbReference type="GO" id="GO:0071555">
    <property type="term" value="P:cell wall organization"/>
    <property type="evidence" value="ECO:0007669"/>
    <property type="project" value="TreeGrafter"/>
</dbReference>
<dbReference type="InterPro" id="IPR050515">
    <property type="entry name" value="Beta-lactam/transpept"/>
</dbReference>
<dbReference type="Pfam" id="PF00905">
    <property type="entry name" value="Transpeptidase"/>
    <property type="match status" value="1"/>
</dbReference>
<dbReference type="Gene3D" id="3.90.1310.10">
    <property type="entry name" value="Penicillin-binding protein 2a (Domain 2)"/>
    <property type="match status" value="1"/>
</dbReference>
<dbReference type="GO" id="GO:0071972">
    <property type="term" value="F:peptidoglycan L,D-transpeptidase activity"/>
    <property type="evidence" value="ECO:0007669"/>
    <property type="project" value="TreeGrafter"/>
</dbReference>
<sequence>MNRAIRRVGYVVVALLLIIVGQLTYLQVIDSSKLANDPRNSRIFLRNFNRPRGKVISADGEVLAVSTRTNDEYGYQRTYPQGSLFAHTVGYQSVIIGSAGVERSYDDDLTGRTLANNPLRYPSLLRGGNQVGDVVLSLRADIQRAAKDALAGQRGSVTVIDPSTGAIIAMYSNPSFDPQPLASHNSSAVQKYYSALSADPLNPALPRAYREIYPPGSTFKVVTTSAALATGKATPESVYPPDRSYTPPQTDNAINNFGNKPCGGTLPEAFRQSCNAVFARLGVEMGEEFVPELEGFGFNSAPEIDLSPGAAVSVGPQVGSFKNDKPSFALAGIGQGPVAGTPLQMALVAAAIANKGIIMKPHVGEKVTDREGKVVSRVKPSAWKKATSPEIAATLTEFMLSVVNSGTGTAARIPGIAVAGKTGTAQSPGGPPHAWFIAFAPAEAPRFAISVIIERGGSVGDEATGGRVAAPVAAKVLRVLLGVQ</sequence>
<dbReference type="InterPro" id="IPR054120">
    <property type="entry name" value="PBPA_dimer"/>
</dbReference>
<protein>
    <submittedName>
        <fullName evidence="3">Unannotated protein</fullName>
    </submittedName>
</protein>
<dbReference type="InterPro" id="IPR001460">
    <property type="entry name" value="PCN-bd_Tpept"/>
</dbReference>
<feature type="domain" description="Penicillin binding protein A dimerisation" evidence="2">
    <location>
        <begin position="52"/>
        <end position="133"/>
    </location>
</feature>
<dbReference type="EMBL" id="CAFBNL010000090">
    <property type="protein sequence ID" value="CAB4959867.1"/>
    <property type="molecule type" value="Genomic_DNA"/>
</dbReference>
<dbReference type="GO" id="GO:0005886">
    <property type="term" value="C:plasma membrane"/>
    <property type="evidence" value="ECO:0007669"/>
    <property type="project" value="TreeGrafter"/>
</dbReference>
<accession>A0A6J7KVW3</accession>
<evidence type="ECO:0000313" key="3">
    <source>
        <dbReference type="EMBL" id="CAB4959867.1"/>
    </source>
</evidence>
<organism evidence="3">
    <name type="scientific">freshwater metagenome</name>
    <dbReference type="NCBI Taxonomy" id="449393"/>
    <lineage>
        <taxon>unclassified sequences</taxon>
        <taxon>metagenomes</taxon>
        <taxon>ecological metagenomes</taxon>
    </lineage>
</organism>
<dbReference type="PANTHER" id="PTHR30627">
    <property type="entry name" value="PEPTIDOGLYCAN D,D-TRANSPEPTIDASE"/>
    <property type="match status" value="1"/>
</dbReference>
<dbReference type="InterPro" id="IPR012338">
    <property type="entry name" value="Beta-lactam/transpept-like"/>
</dbReference>
<dbReference type="Gene3D" id="3.40.710.10">
    <property type="entry name" value="DD-peptidase/beta-lactamase superfamily"/>
    <property type="match status" value="1"/>
</dbReference>
<dbReference type="GO" id="GO:0008658">
    <property type="term" value="F:penicillin binding"/>
    <property type="evidence" value="ECO:0007669"/>
    <property type="project" value="InterPro"/>
</dbReference>
<dbReference type="InterPro" id="IPR036138">
    <property type="entry name" value="PBP_dimer_sf"/>
</dbReference>
<dbReference type="PANTHER" id="PTHR30627:SF24">
    <property type="entry name" value="PENICILLIN-BINDING PROTEIN 4B"/>
    <property type="match status" value="1"/>
</dbReference>
<dbReference type="SUPFAM" id="SSF56519">
    <property type="entry name" value="Penicillin binding protein dimerisation domain"/>
    <property type="match status" value="1"/>
</dbReference>
<reference evidence="3" key="1">
    <citation type="submission" date="2020-05" db="EMBL/GenBank/DDBJ databases">
        <authorList>
            <person name="Chiriac C."/>
            <person name="Salcher M."/>
            <person name="Ghai R."/>
            <person name="Kavagutti S V."/>
        </authorList>
    </citation>
    <scope>NUCLEOTIDE SEQUENCE</scope>
</reference>
<dbReference type="Pfam" id="PF21922">
    <property type="entry name" value="PBP_dimer_2"/>
    <property type="match status" value="1"/>
</dbReference>
<feature type="domain" description="Penicillin-binding protein transpeptidase" evidence="1">
    <location>
        <begin position="155"/>
        <end position="477"/>
    </location>
</feature>
<dbReference type="SUPFAM" id="SSF56601">
    <property type="entry name" value="beta-lactamase/transpeptidase-like"/>
    <property type="match status" value="1"/>
</dbReference>
<gene>
    <name evidence="3" type="ORF">UFOPK3789_01218</name>
</gene>